<accession>A0ABW6SEX5</accession>
<dbReference type="PANTHER" id="PTHR46696:SF4">
    <property type="entry name" value="BIOTIN BIOSYNTHESIS CYTOCHROME P450"/>
    <property type="match status" value="1"/>
</dbReference>
<dbReference type="PROSITE" id="PS00086">
    <property type="entry name" value="CYTOCHROME_P450"/>
    <property type="match status" value="1"/>
</dbReference>
<evidence type="ECO:0000313" key="9">
    <source>
        <dbReference type="EMBL" id="MFF3574847.1"/>
    </source>
</evidence>
<comment type="cofactor">
    <cofactor evidence="1">
        <name>heme</name>
        <dbReference type="ChEBI" id="CHEBI:30413"/>
    </cofactor>
</comment>
<dbReference type="Gene3D" id="1.10.630.10">
    <property type="entry name" value="Cytochrome P450"/>
    <property type="match status" value="1"/>
</dbReference>
<dbReference type="EMBL" id="JBIAQY010000032">
    <property type="protein sequence ID" value="MFF3574847.1"/>
    <property type="molecule type" value="Genomic_DNA"/>
</dbReference>
<keyword evidence="3 8" id="KW-0349">Heme</keyword>
<comment type="similarity">
    <text evidence="2 8">Belongs to the cytochrome P450 family.</text>
</comment>
<keyword evidence="10" id="KW-1185">Reference proteome</keyword>
<dbReference type="PANTHER" id="PTHR46696">
    <property type="entry name" value="P450, PUTATIVE (EUROFUNG)-RELATED"/>
    <property type="match status" value="1"/>
</dbReference>
<reference evidence="9 10" key="1">
    <citation type="submission" date="2024-10" db="EMBL/GenBank/DDBJ databases">
        <title>The Natural Products Discovery Center: Release of the First 8490 Sequenced Strains for Exploring Actinobacteria Biosynthetic Diversity.</title>
        <authorList>
            <person name="Kalkreuter E."/>
            <person name="Kautsar S.A."/>
            <person name="Yang D."/>
            <person name="Bader C.D."/>
            <person name="Teijaro C.N."/>
            <person name="Fluegel L."/>
            <person name="Davis C.M."/>
            <person name="Simpson J.R."/>
            <person name="Lauterbach L."/>
            <person name="Steele A.D."/>
            <person name="Gui C."/>
            <person name="Meng S."/>
            <person name="Li G."/>
            <person name="Viehrig K."/>
            <person name="Ye F."/>
            <person name="Su P."/>
            <person name="Kiefer A.F."/>
            <person name="Nichols A."/>
            <person name="Cepeda A.J."/>
            <person name="Yan W."/>
            <person name="Fan B."/>
            <person name="Jiang Y."/>
            <person name="Adhikari A."/>
            <person name="Zheng C.-J."/>
            <person name="Schuster L."/>
            <person name="Cowan T.M."/>
            <person name="Smanski M.J."/>
            <person name="Chevrette M.G."/>
            <person name="De Carvalho L.P.S."/>
            <person name="Shen B."/>
        </authorList>
    </citation>
    <scope>NUCLEOTIDE SEQUENCE [LARGE SCALE GENOMIC DNA]</scope>
    <source>
        <strain evidence="9 10">NPDC002593</strain>
    </source>
</reference>
<dbReference type="SUPFAM" id="SSF48264">
    <property type="entry name" value="Cytochrome P450"/>
    <property type="match status" value="1"/>
</dbReference>
<evidence type="ECO:0000256" key="7">
    <source>
        <dbReference type="ARBA" id="ARBA00023033"/>
    </source>
</evidence>
<dbReference type="PRINTS" id="PR00359">
    <property type="entry name" value="BP450"/>
</dbReference>
<dbReference type="Pfam" id="PF00067">
    <property type="entry name" value="p450"/>
    <property type="match status" value="1"/>
</dbReference>
<organism evidence="9 10">
    <name type="scientific">Nocardia jiangxiensis</name>
    <dbReference type="NCBI Taxonomy" id="282685"/>
    <lineage>
        <taxon>Bacteria</taxon>
        <taxon>Bacillati</taxon>
        <taxon>Actinomycetota</taxon>
        <taxon>Actinomycetes</taxon>
        <taxon>Mycobacteriales</taxon>
        <taxon>Nocardiaceae</taxon>
        <taxon>Nocardia</taxon>
    </lineage>
</organism>
<dbReference type="Proteomes" id="UP001601992">
    <property type="component" value="Unassembled WGS sequence"/>
</dbReference>
<evidence type="ECO:0000256" key="5">
    <source>
        <dbReference type="ARBA" id="ARBA00023002"/>
    </source>
</evidence>
<dbReference type="InterPro" id="IPR017972">
    <property type="entry name" value="Cyt_P450_CS"/>
</dbReference>
<keyword evidence="7 8" id="KW-0503">Monooxygenase</keyword>
<dbReference type="InterPro" id="IPR036396">
    <property type="entry name" value="Cyt_P450_sf"/>
</dbReference>
<evidence type="ECO:0000256" key="3">
    <source>
        <dbReference type="ARBA" id="ARBA00022617"/>
    </source>
</evidence>
<comment type="caution">
    <text evidence="9">The sequence shown here is derived from an EMBL/GenBank/DDBJ whole genome shotgun (WGS) entry which is preliminary data.</text>
</comment>
<evidence type="ECO:0000313" key="10">
    <source>
        <dbReference type="Proteomes" id="UP001601992"/>
    </source>
</evidence>
<keyword evidence="4 8" id="KW-0479">Metal-binding</keyword>
<gene>
    <name evidence="9" type="ORF">ACFYXQ_44585</name>
</gene>
<dbReference type="CDD" id="cd20625">
    <property type="entry name" value="CYP164-like"/>
    <property type="match status" value="1"/>
</dbReference>
<evidence type="ECO:0000256" key="2">
    <source>
        <dbReference type="ARBA" id="ARBA00010617"/>
    </source>
</evidence>
<evidence type="ECO:0000256" key="1">
    <source>
        <dbReference type="ARBA" id="ARBA00001971"/>
    </source>
</evidence>
<sequence>MSAMSDRKAVMLTRAWIRWLLMHGITRSYLLWSARRGDPLAQIAFGQDRLLGTSPFIEEIRQRGRLTKLSGTHVTTDYDLCRRILRDNRFGVVTPNHPIIPKPIRWVLAKTDQELPNLTEPPSMLVTDPPEHTRYRRLVGQAFSPGAIAELKQRAVEVTDGLLDRLESKPRPDLIEDFAAQVPVAIIAEILGLPADMHSTLLRWGLNSAPLVDRALTWTTYRHATDELAEVKQYFDQRIDKLTAEPGDDLLSVLATSRELTRREQTANAALLLDAGFLTTVNLLGNGIALLTSHPDQLKLLMAKPELWPDTIEEILRYDCPVRMTGRISNCDVDIADQHIKRGSLVLLSLAGANYDPGVFPDPERFDVTRVNAADHLAFSGGVHGCLGYRLARMEGIIALRTLFERYPDLRLDGAPIPRRLINLHAYRSMPAKLTAD</sequence>
<dbReference type="RefSeq" id="WP_387406971.1">
    <property type="nucleotide sequence ID" value="NZ_JBIAQY010000032.1"/>
</dbReference>
<dbReference type="InterPro" id="IPR001128">
    <property type="entry name" value="Cyt_P450"/>
</dbReference>
<proteinExistence type="inferred from homology"/>
<dbReference type="InterPro" id="IPR002397">
    <property type="entry name" value="Cyt_P450_B"/>
</dbReference>
<evidence type="ECO:0000256" key="4">
    <source>
        <dbReference type="ARBA" id="ARBA00022723"/>
    </source>
</evidence>
<keyword evidence="6 8" id="KW-0408">Iron</keyword>
<protein>
    <submittedName>
        <fullName evidence="9">Cytochrome P450</fullName>
    </submittedName>
</protein>
<name>A0ABW6SEX5_9NOCA</name>
<evidence type="ECO:0000256" key="8">
    <source>
        <dbReference type="RuleBase" id="RU000461"/>
    </source>
</evidence>
<evidence type="ECO:0000256" key="6">
    <source>
        <dbReference type="ARBA" id="ARBA00023004"/>
    </source>
</evidence>
<keyword evidence="5 8" id="KW-0560">Oxidoreductase</keyword>